<protein>
    <recommendedName>
        <fullName evidence="4">ABC transporter permease</fullName>
    </recommendedName>
</protein>
<dbReference type="Proteomes" id="UP000823941">
    <property type="component" value="Chromosome 12"/>
</dbReference>
<gene>
    <name evidence="2" type="ORF">JYU34_009151</name>
</gene>
<feature type="transmembrane region" description="Helical" evidence="1">
    <location>
        <begin position="51"/>
        <end position="71"/>
    </location>
</feature>
<evidence type="ECO:0000256" key="1">
    <source>
        <dbReference type="SAM" id="Phobius"/>
    </source>
</evidence>
<proteinExistence type="predicted"/>
<evidence type="ECO:0008006" key="4">
    <source>
        <dbReference type="Google" id="ProtNLM"/>
    </source>
</evidence>
<sequence>MPQSLRIPESAAPTPPRRPVLDWLSRRSAVRWLSKRSGVRWLSRRGGVRWLIRRGAGVALIFLIVLANLAINRAARDLMFSNMTLFTFL</sequence>
<evidence type="ECO:0000313" key="3">
    <source>
        <dbReference type="Proteomes" id="UP000823941"/>
    </source>
</evidence>
<comment type="caution">
    <text evidence="2">The sequence shown here is derived from an EMBL/GenBank/DDBJ whole genome shotgun (WGS) entry which is preliminary data.</text>
</comment>
<name>A0ABQ7QNA2_PLUXY</name>
<organism evidence="2 3">
    <name type="scientific">Plutella xylostella</name>
    <name type="common">Diamondback moth</name>
    <name type="synonym">Plutella maculipennis</name>
    <dbReference type="NCBI Taxonomy" id="51655"/>
    <lineage>
        <taxon>Eukaryota</taxon>
        <taxon>Metazoa</taxon>
        <taxon>Ecdysozoa</taxon>
        <taxon>Arthropoda</taxon>
        <taxon>Hexapoda</taxon>
        <taxon>Insecta</taxon>
        <taxon>Pterygota</taxon>
        <taxon>Neoptera</taxon>
        <taxon>Endopterygota</taxon>
        <taxon>Lepidoptera</taxon>
        <taxon>Glossata</taxon>
        <taxon>Ditrysia</taxon>
        <taxon>Yponomeutoidea</taxon>
        <taxon>Plutellidae</taxon>
        <taxon>Plutella</taxon>
    </lineage>
</organism>
<accession>A0ABQ7QNA2</accession>
<keyword evidence="1" id="KW-0472">Membrane</keyword>
<keyword evidence="3" id="KW-1185">Reference proteome</keyword>
<keyword evidence="1" id="KW-0812">Transmembrane</keyword>
<dbReference type="EMBL" id="JAHIBW010000012">
    <property type="protein sequence ID" value="KAG7306512.1"/>
    <property type="molecule type" value="Genomic_DNA"/>
</dbReference>
<reference evidence="2 3" key="1">
    <citation type="submission" date="2021-06" db="EMBL/GenBank/DDBJ databases">
        <title>A haploid diamondback moth (Plutella xylostella L.) genome assembly resolves 31 chromosomes and identifies a diamide resistance mutation.</title>
        <authorList>
            <person name="Ward C.M."/>
            <person name="Perry K.D."/>
            <person name="Baker G."/>
            <person name="Powis K."/>
            <person name="Heckel D.G."/>
            <person name="Baxter S.W."/>
        </authorList>
    </citation>
    <scope>NUCLEOTIDE SEQUENCE [LARGE SCALE GENOMIC DNA]</scope>
    <source>
        <strain evidence="2 3">LV</strain>
        <tissue evidence="2">Single pupa</tissue>
    </source>
</reference>
<keyword evidence="1" id="KW-1133">Transmembrane helix</keyword>
<evidence type="ECO:0000313" key="2">
    <source>
        <dbReference type="EMBL" id="KAG7306512.1"/>
    </source>
</evidence>